<dbReference type="PANTHER" id="PTHR10366">
    <property type="entry name" value="NAD DEPENDENT EPIMERASE/DEHYDRATASE"/>
    <property type="match status" value="1"/>
</dbReference>
<dbReference type="InterPro" id="IPR036291">
    <property type="entry name" value="NAD(P)-bd_dom_sf"/>
</dbReference>
<dbReference type="Proteomes" id="UP000092993">
    <property type="component" value="Unassembled WGS sequence"/>
</dbReference>
<comment type="similarity">
    <text evidence="2">Belongs to the NAD(P)-dependent epimerase/dehydratase family. Dihydroflavonol-4-reductase subfamily.</text>
</comment>
<dbReference type="STRING" id="5627.A0A1C7LV59"/>
<dbReference type="EMBL" id="LUGG01000020">
    <property type="protein sequence ID" value="OBZ68542.1"/>
    <property type="molecule type" value="Genomic_DNA"/>
</dbReference>
<dbReference type="SUPFAM" id="SSF51735">
    <property type="entry name" value="NAD(P)-binding Rossmann-fold domains"/>
    <property type="match status" value="1"/>
</dbReference>
<dbReference type="AlphaFoldDB" id="A0A1C7LV59"/>
<dbReference type="InterPro" id="IPR001509">
    <property type="entry name" value="Epimerase_deHydtase"/>
</dbReference>
<evidence type="ECO:0000256" key="1">
    <source>
        <dbReference type="ARBA" id="ARBA00023002"/>
    </source>
</evidence>
<dbReference type="OrthoDB" id="2735536at2759"/>
<name>A0A1C7LV59_GRIFR</name>
<gene>
    <name evidence="4" type="ORF">A0H81_11537</name>
</gene>
<accession>A0A1C7LV59</accession>
<comment type="caution">
    <text evidence="4">The sequence shown here is derived from an EMBL/GenBank/DDBJ whole genome shotgun (WGS) entry which is preliminary data.</text>
</comment>
<dbReference type="OMA" id="TAEWYSW"/>
<dbReference type="InterPro" id="IPR050425">
    <property type="entry name" value="NAD(P)_dehydrat-like"/>
</dbReference>
<proteinExistence type="inferred from homology"/>
<keyword evidence="1" id="KW-0560">Oxidoreductase</keyword>
<reference evidence="4 5" key="1">
    <citation type="submission" date="2016-03" db="EMBL/GenBank/DDBJ databases">
        <title>Whole genome sequencing of Grifola frondosa 9006-11.</title>
        <authorList>
            <person name="Min B."/>
            <person name="Park H."/>
            <person name="Kim J.-G."/>
            <person name="Cho H."/>
            <person name="Oh Y.-L."/>
            <person name="Kong W.-S."/>
            <person name="Choi I.-G."/>
        </authorList>
    </citation>
    <scope>NUCLEOTIDE SEQUENCE [LARGE SCALE GENOMIC DNA]</scope>
    <source>
        <strain evidence="4 5">9006-11</strain>
    </source>
</reference>
<evidence type="ECO:0000259" key="3">
    <source>
        <dbReference type="Pfam" id="PF01370"/>
    </source>
</evidence>
<evidence type="ECO:0000256" key="2">
    <source>
        <dbReference type="ARBA" id="ARBA00023445"/>
    </source>
</evidence>
<feature type="domain" description="NAD-dependent epimerase/dehydratase" evidence="3">
    <location>
        <begin position="7"/>
        <end position="248"/>
    </location>
</feature>
<evidence type="ECO:0000313" key="4">
    <source>
        <dbReference type="EMBL" id="OBZ68542.1"/>
    </source>
</evidence>
<dbReference type="PANTHER" id="PTHR10366:SF562">
    <property type="entry name" value="ALDEHYDE REDUCTASE II (AFU_ORTHOLOGUE AFUA_1G11360)"/>
    <property type="match status" value="1"/>
</dbReference>
<sequence length="342" mass="37466">MSNNKTILVTGVSGYLGSHVVDQLVEAGYRVRGAARSGKIPFVKEACKIYGDRFEAVAIDDLIAGDFTEALKGVDAVIHVAAPLVEGGLNILRQGEKAGISKFVIVSSIAAVRSAYASFEEETGWTDVDWNPVTKEEALKSPDSFYVYSAAKTLAERAVWDFVDEHPHIDVTTVNPPFFFGPFAPCYTIPDATLKALKTNYNAAKLSAFSTNYVIYDLLRPDGVLMFPFAWSIDVRDVARGLVSALASRTDVGRKRILMTAEWYSWKDAAEWISAAHPELKGRLSKAARSAGPAPTTKIDNARAREVLGLVPRPSKQTLLDAVDQYIALEKKWASKGYNLQE</sequence>
<keyword evidence="5" id="KW-1185">Reference proteome</keyword>
<dbReference type="GO" id="GO:0016616">
    <property type="term" value="F:oxidoreductase activity, acting on the CH-OH group of donors, NAD or NADP as acceptor"/>
    <property type="evidence" value="ECO:0007669"/>
    <property type="project" value="TreeGrafter"/>
</dbReference>
<organism evidence="4 5">
    <name type="scientific">Grifola frondosa</name>
    <name type="common">Maitake</name>
    <name type="synonym">Polyporus frondosus</name>
    <dbReference type="NCBI Taxonomy" id="5627"/>
    <lineage>
        <taxon>Eukaryota</taxon>
        <taxon>Fungi</taxon>
        <taxon>Dikarya</taxon>
        <taxon>Basidiomycota</taxon>
        <taxon>Agaricomycotina</taxon>
        <taxon>Agaricomycetes</taxon>
        <taxon>Polyporales</taxon>
        <taxon>Grifolaceae</taxon>
        <taxon>Grifola</taxon>
    </lineage>
</organism>
<protein>
    <recommendedName>
        <fullName evidence="3">NAD-dependent epimerase/dehydratase domain-containing protein</fullName>
    </recommendedName>
</protein>
<dbReference type="Pfam" id="PF01370">
    <property type="entry name" value="Epimerase"/>
    <property type="match status" value="1"/>
</dbReference>
<evidence type="ECO:0000313" key="5">
    <source>
        <dbReference type="Proteomes" id="UP000092993"/>
    </source>
</evidence>
<dbReference type="Gene3D" id="3.40.50.720">
    <property type="entry name" value="NAD(P)-binding Rossmann-like Domain"/>
    <property type="match status" value="1"/>
</dbReference>